<accession>A0A7X0BSD6</accession>
<feature type="chain" id="PRO_5031562840" evidence="2">
    <location>
        <begin position="19"/>
        <end position="685"/>
    </location>
</feature>
<dbReference type="EMBL" id="JACHLL010000001">
    <property type="protein sequence ID" value="MBB6340409.1"/>
    <property type="molecule type" value="Genomic_DNA"/>
</dbReference>
<evidence type="ECO:0000256" key="2">
    <source>
        <dbReference type="SAM" id="SignalP"/>
    </source>
</evidence>
<keyword evidence="2" id="KW-0732">Signal</keyword>
<proteinExistence type="predicted"/>
<reference evidence="3 4" key="1">
    <citation type="submission" date="2020-08" db="EMBL/GenBank/DDBJ databases">
        <title>Functional genomics of gut bacteria from endangered species of beetles.</title>
        <authorList>
            <person name="Carlos-Shanley C."/>
        </authorList>
    </citation>
    <scope>NUCLEOTIDE SEQUENCE [LARGE SCALE GENOMIC DNA]</scope>
    <source>
        <strain evidence="3 4">S00202</strain>
    </source>
</reference>
<dbReference type="GO" id="GO:0016020">
    <property type="term" value="C:membrane"/>
    <property type="evidence" value="ECO:0007669"/>
    <property type="project" value="UniProtKB-SubCell"/>
</dbReference>
<evidence type="ECO:0000256" key="1">
    <source>
        <dbReference type="SAM" id="Coils"/>
    </source>
</evidence>
<evidence type="ECO:0000313" key="3">
    <source>
        <dbReference type="EMBL" id="MBB6340409.1"/>
    </source>
</evidence>
<dbReference type="Gene3D" id="1.20.1600.10">
    <property type="entry name" value="Outer membrane efflux proteins (OEP)"/>
    <property type="match status" value="1"/>
</dbReference>
<protein>
    <submittedName>
        <fullName evidence="3">Outer membrane protein TolC</fullName>
    </submittedName>
</protein>
<dbReference type="GO" id="GO:0015562">
    <property type="term" value="F:efflux transmembrane transporter activity"/>
    <property type="evidence" value="ECO:0007669"/>
    <property type="project" value="InterPro"/>
</dbReference>
<dbReference type="Proteomes" id="UP000557193">
    <property type="component" value="Unassembled WGS sequence"/>
</dbReference>
<evidence type="ECO:0000313" key="4">
    <source>
        <dbReference type="Proteomes" id="UP000557193"/>
    </source>
</evidence>
<sequence>MRVVWLTSLVFLSLPLAAQEITLAQLLQRLDEGPALQQAAQQLQAAQAEQALREAEQGWSLFGSASTGDYRDLDTNGAAETYDDYVGQDYQLGLRYPLLGSLKRQVEAVNRSRSAVQQQQLQLALQRAEQRLLLRGAYADWWAAQAMQQWCGQLQTRAAEAQASLDARWRAGWLRTSVAQQQQNAWRSLQRQCRDSAGQQAEAQSMLALLVPLPAAGTARAEALPSQPQGLQAWQGALTRHPRLSQREQALQLADEQRGSRWYDSVDSSFSLAQSLQDRNDYRRNGDGLVASLAFAMPFDLLGADQARQRLGEANYQAAQQALAAERQQLQFSVLKGLRAYRQSLDALQDSLERVQQAEQLWRERQARRAVEGEEGLLAVLEAEQGYQAALLGRIQGWHAAWLREAELRLLLDDQAELEPLLGDGRLHWPSAADADVSAWSQGVYIWDSRALLDPQRRAAELQRLQHNGLRQLYVGLSAAQVRAEDGSIAALKALLQAAEPLGLQVSLLLGEPSWITPQGRPELLRLLERYRQLPFAGLHLDLEVEQLGWPVPPERLQQWLDTLTAVARHSPWPLAISSHPRWFEEPATDTPCVPCALELVEQISLMIYQRDPRRSADAATAIAARWPQLRFRLAQSVERQLQGNLSWKDASAAQLQTQVSAWQPELSAAGISGIDWQDWQDYPR</sequence>
<keyword evidence="1" id="KW-0175">Coiled coil</keyword>
<comment type="caution">
    <text evidence="3">The sequence shown here is derived from an EMBL/GenBank/DDBJ whole genome shotgun (WGS) entry which is preliminary data.</text>
</comment>
<name>A0A7X0BSD6_9PSED</name>
<feature type="signal peptide" evidence="2">
    <location>
        <begin position="1"/>
        <end position="18"/>
    </location>
</feature>
<dbReference type="SUPFAM" id="SSF56954">
    <property type="entry name" value="Outer membrane efflux proteins (OEP)"/>
    <property type="match status" value="1"/>
</dbReference>
<dbReference type="RefSeq" id="WP_184680430.1">
    <property type="nucleotide sequence ID" value="NZ_JACHLL010000001.1"/>
</dbReference>
<gene>
    <name evidence="3" type="ORF">HNP49_000559</name>
</gene>
<dbReference type="AlphaFoldDB" id="A0A7X0BSD6"/>
<keyword evidence="4" id="KW-1185">Reference proteome</keyword>
<feature type="coiled-coil region" evidence="1">
    <location>
        <begin position="338"/>
        <end position="365"/>
    </location>
</feature>
<organism evidence="3 4">
    <name type="scientific">Pseudomonas fluvialis</name>
    <dbReference type="NCBI Taxonomy" id="1793966"/>
    <lineage>
        <taxon>Bacteria</taxon>
        <taxon>Pseudomonadati</taxon>
        <taxon>Pseudomonadota</taxon>
        <taxon>Gammaproteobacteria</taxon>
        <taxon>Pseudomonadales</taxon>
        <taxon>Pseudomonadaceae</taxon>
        <taxon>Pseudomonas</taxon>
    </lineage>
</organism>